<accession>A0A382N9M1</accession>
<name>A0A382N9M1_9ZZZZ</name>
<proteinExistence type="predicted"/>
<protein>
    <submittedName>
        <fullName evidence="1">Uncharacterized protein</fullName>
    </submittedName>
</protein>
<reference evidence="1" key="1">
    <citation type="submission" date="2018-05" db="EMBL/GenBank/DDBJ databases">
        <authorList>
            <person name="Lanie J.A."/>
            <person name="Ng W.-L."/>
            <person name="Kazmierczak K.M."/>
            <person name="Andrzejewski T.M."/>
            <person name="Davidsen T.M."/>
            <person name="Wayne K.J."/>
            <person name="Tettelin H."/>
            <person name="Glass J.I."/>
            <person name="Rusch D."/>
            <person name="Podicherti R."/>
            <person name="Tsui H.-C.T."/>
            <person name="Winkler M.E."/>
        </authorList>
    </citation>
    <scope>NUCLEOTIDE SEQUENCE</scope>
</reference>
<sequence>MDDIDALKQKIKVLESQIDEERTKHKSELSRVKSENYEALEASQTRYQGELEIQRTNFQRQIEKLNAKLRSFEV</sequence>
<organism evidence="1">
    <name type="scientific">marine metagenome</name>
    <dbReference type="NCBI Taxonomy" id="408172"/>
    <lineage>
        <taxon>unclassified sequences</taxon>
        <taxon>metagenomes</taxon>
        <taxon>ecological metagenomes</taxon>
    </lineage>
</organism>
<dbReference type="EMBL" id="UINC01098968">
    <property type="protein sequence ID" value="SVC57894.1"/>
    <property type="molecule type" value="Genomic_DNA"/>
</dbReference>
<evidence type="ECO:0000313" key="1">
    <source>
        <dbReference type="EMBL" id="SVC57894.1"/>
    </source>
</evidence>
<gene>
    <name evidence="1" type="ORF">METZ01_LOCUS310748</name>
</gene>
<dbReference type="AlphaFoldDB" id="A0A382N9M1"/>